<dbReference type="Gene3D" id="3.40.1530.20">
    <property type="entry name" value="Protein of unknown function (DUF1491)"/>
    <property type="match status" value="1"/>
</dbReference>
<reference evidence="1 2" key="1">
    <citation type="submission" date="2015-04" db="EMBL/GenBank/DDBJ databases">
        <title>Genome sequence of aromatic hydrocarbons-degrading Sphingobium chungbukense DJ77.</title>
        <authorList>
            <person name="Kim Y.-C."/>
            <person name="Chae J.-C."/>
        </authorList>
    </citation>
    <scope>NUCLEOTIDE SEQUENCE [LARGE SCALE GENOMIC DNA]</scope>
    <source>
        <strain evidence="1 2">DJ77</strain>
    </source>
</reference>
<dbReference type="RefSeq" id="WP_046762070.1">
    <property type="nucleotide sequence ID" value="NZ_LBIC01000001.1"/>
</dbReference>
<dbReference type="Proteomes" id="UP000033874">
    <property type="component" value="Unassembled WGS sequence"/>
</dbReference>
<dbReference type="PATRIC" id="fig|56193.3.peg.585"/>
<name>A0A0M3ATV4_9SPHN</name>
<organism evidence="1 2">
    <name type="scientific">Sphingobium chungbukense</name>
    <dbReference type="NCBI Taxonomy" id="56193"/>
    <lineage>
        <taxon>Bacteria</taxon>
        <taxon>Pseudomonadati</taxon>
        <taxon>Pseudomonadota</taxon>
        <taxon>Alphaproteobacteria</taxon>
        <taxon>Sphingomonadales</taxon>
        <taxon>Sphingomonadaceae</taxon>
        <taxon>Sphingobium</taxon>
    </lineage>
</organism>
<dbReference type="AlphaFoldDB" id="A0A0M3ATV4"/>
<sequence>MPPDRPTGARLTSAMLVGILLRRSAAEGGFITILVKGDEISGSILIQALEKGRELGLFERVSDFAGGYSLTRCGPEPEKGAEAMAQYLARRRRSDPDLWVIELDIADAERFAAETIC</sequence>
<accession>A0A0M3ATV4</accession>
<dbReference type="STRING" id="56193.YP76_02860"/>
<evidence type="ECO:0008006" key="3">
    <source>
        <dbReference type="Google" id="ProtNLM"/>
    </source>
</evidence>
<protein>
    <recommendedName>
        <fullName evidence="3">DUF1491 domain-containing protein</fullName>
    </recommendedName>
</protein>
<dbReference type="InterPro" id="IPR009964">
    <property type="entry name" value="DUF1491"/>
</dbReference>
<dbReference type="Pfam" id="PF07372">
    <property type="entry name" value="DUF1491"/>
    <property type="match status" value="1"/>
</dbReference>
<comment type="caution">
    <text evidence="1">The sequence shown here is derived from an EMBL/GenBank/DDBJ whole genome shotgun (WGS) entry which is preliminary data.</text>
</comment>
<proteinExistence type="predicted"/>
<evidence type="ECO:0000313" key="2">
    <source>
        <dbReference type="Proteomes" id="UP000033874"/>
    </source>
</evidence>
<keyword evidence="2" id="KW-1185">Reference proteome</keyword>
<gene>
    <name evidence="1" type="ORF">YP76_02860</name>
</gene>
<evidence type="ECO:0000313" key="1">
    <source>
        <dbReference type="EMBL" id="KKW93627.1"/>
    </source>
</evidence>
<dbReference type="EMBL" id="LBIC01000001">
    <property type="protein sequence ID" value="KKW93627.1"/>
    <property type="molecule type" value="Genomic_DNA"/>
</dbReference>